<dbReference type="GO" id="GO:0016887">
    <property type="term" value="F:ATP hydrolysis activity"/>
    <property type="evidence" value="ECO:0007669"/>
    <property type="project" value="RHEA"/>
</dbReference>
<comment type="catalytic activity">
    <reaction evidence="8">
        <text>ATP + H2O = ADP + phosphate + H(+)</text>
        <dbReference type="Rhea" id="RHEA:13065"/>
        <dbReference type="ChEBI" id="CHEBI:15377"/>
        <dbReference type="ChEBI" id="CHEBI:15378"/>
        <dbReference type="ChEBI" id="CHEBI:30616"/>
        <dbReference type="ChEBI" id="CHEBI:43474"/>
        <dbReference type="ChEBI" id="CHEBI:456216"/>
        <dbReference type="EC" id="5.6.2.4"/>
    </reaction>
</comment>
<organism evidence="11 12">
    <name type="scientific">Acholeplasma laidlawii</name>
    <dbReference type="NCBI Taxonomy" id="2148"/>
    <lineage>
        <taxon>Bacteria</taxon>
        <taxon>Bacillati</taxon>
        <taxon>Mycoplasmatota</taxon>
        <taxon>Mollicutes</taxon>
        <taxon>Acholeplasmatales</taxon>
        <taxon>Acholeplasmataceae</taxon>
        <taxon>Acholeplasma</taxon>
    </lineage>
</organism>
<dbReference type="EMBL" id="VKID01000002">
    <property type="protein sequence ID" value="TRX99308.1"/>
    <property type="molecule type" value="Genomic_DNA"/>
</dbReference>
<proteinExistence type="predicted"/>
<gene>
    <name evidence="11" type="ORF">FNV44_06295</name>
</gene>
<evidence type="ECO:0000256" key="4">
    <source>
        <dbReference type="ARBA" id="ARBA00022840"/>
    </source>
</evidence>
<accession>A0A553IGH7</accession>
<dbReference type="CDD" id="cd18807">
    <property type="entry name" value="SF1_C_UvrD"/>
    <property type="match status" value="1"/>
</dbReference>
<dbReference type="EC" id="5.6.2.4" evidence="7"/>
<feature type="binding site" evidence="9">
    <location>
        <begin position="22"/>
        <end position="29"/>
    </location>
    <ligand>
        <name>ATP</name>
        <dbReference type="ChEBI" id="CHEBI:30616"/>
    </ligand>
</feature>
<dbReference type="PANTHER" id="PTHR11070">
    <property type="entry name" value="UVRD / RECB / PCRA DNA HELICASE FAMILY MEMBER"/>
    <property type="match status" value="1"/>
</dbReference>
<dbReference type="Proteomes" id="UP000315938">
    <property type="component" value="Unassembled WGS sequence"/>
</dbReference>
<dbReference type="CDD" id="cd17932">
    <property type="entry name" value="DEXQc_UvrD"/>
    <property type="match status" value="1"/>
</dbReference>
<evidence type="ECO:0000256" key="6">
    <source>
        <dbReference type="ARBA" id="ARBA00034617"/>
    </source>
</evidence>
<keyword evidence="5" id="KW-0413">Isomerase</keyword>
<sequence>MLLNKEQELAVTSNERCIFLIAGAGSGKTRVIVERIKRLILNGVDPNEILCITFTNKATDEMKERLKGYDVATHTFHGYCYQVLSSHKIFQVFEYNNEFSPDEVLKVATYKNSLKTSKKPKIYDTYEAYLNTRNLLDFDDLMIEAFPYMGNHPFKHIFIDEFQDTNLLQYELLKRMFKEGVHIFAVGDPDQSIYAFRGARVELIGKYIKDYAAKLLKLEMNYRSNPWILEVSNKLIKKNMNRYKKRLIGIKDKSHVPITYVGNKDRLYEEIINLIKKYKLFDAVILFRNHYQIAYLKQLLKRHYLFSVRFLSFHESKGLEFRAVFIVGIEDLPYDKINIYKNTEEERRLLFVGMTRAMDYLFMFSTMKTTFIRNTNMKIKYV</sequence>
<dbReference type="SUPFAM" id="SSF52540">
    <property type="entry name" value="P-loop containing nucleoside triphosphate hydrolases"/>
    <property type="match status" value="1"/>
</dbReference>
<dbReference type="RefSeq" id="WP_012243272.1">
    <property type="nucleotide sequence ID" value="NZ_JACAOE010000002.1"/>
</dbReference>
<comment type="caution">
    <text evidence="11">The sequence shown here is derived from an EMBL/GenBank/DDBJ whole genome shotgun (WGS) entry which is preliminary data.</text>
</comment>
<dbReference type="GO" id="GO:0003677">
    <property type="term" value="F:DNA binding"/>
    <property type="evidence" value="ECO:0007669"/>
    <property type="project" value="InterPro"/>
</dbReference>
<keyword evidence="1 9" id="KW-0547">Nucleotide-binding</keyword>
<dbReference type="Gene3D" id="3.40.50.300">
    <property type="entry name" value="P-loop containing nucleotide triphosphate hydrolases"/>
    <property type="match status" value="2"/>
</dbReference>
<dbReference type="InterPro" id="IPR027417">
    <property type="entry name" value="P-loop_NTPase"/>
</dbReference>
<dbReference type="Pfam" id="PF13361">
    <property type="entry name" value="UvrD_C"/>
    <property type="match status" value="2"/>
</dbReference>
<keyword evidence="4 9" id="KW-0067">ATP-binding</keyword>
<evidence type="ECO:0000256" key="3">
    <source>
        <dbReference type="ARBA" id="ARBA00022806"/>
    </source>
</evidence>
<name>A0A553IGH7_ACHLA</name>
<protein>
    <recommendedName>
        <fullName evidence="7">DNA 3'-5' helicase</fullName>
        <ecNumber evidence="7">5.6.2.4</ecNumber>
    </recommendedName>
</protein>
<evidence type="ECO:0000256" key="5">
    <source>
        <dbReference type="ARBA" id="ARBA00023235"/>
    </source>
</evidence>
<dbReference type="PROSITE" id="PS51198">
    <property type="entry name" value="UVRD_HELICASE_ATP_BIND"/>
    <property type="match status" value="1"/>
</dbReference>
<dbReference type="InterPro" id="IPR014017">
    <property type="entry name" value="DNA_helicase_UvrD-like_C"/>
</dbReference>
<dbReference type="AlphaFoldDB" id="A0A553IGH7"/>
<keyword evidence="3 9" id="KW-0347">Helicase</keyword>
<comment type="catalytic activity">
    <reaction evidence="6">
        <text>Couples ATP hydrolysis with the unwinding of duplex DNA by translocating in the 3'-5' direction.</text>
        <dbReference type="EC" id="5.6.2.4"/>
    </reaction>
</comment>
<dbReference type="GeneID" id="41339479"/>
<evidence type="ECO:0000313" key="12">
    <source>
        <dbReference type="Proteomes" id="UP000315938"/>
    </source>
</evidence>
<evidence type="ECO:0000256" key="9">
    <source>
        <dbReference type="PROSITE-ProRule" id="PRU00560"/>
    </source>
</evidence>
<dbReference type="Pfam" id="PF13245">
    <property type="entry name" value="AAA_19"/>
    <property type="match status" value="1"/>
</dbReference>
<reference evidence="11 12" key="1">
    <citation type="submission" date="2019-07" db="EMBL/GenBank/DDBJ databases">
        <title>Genome sequence of Acholeplasma laidlawii strain with increased resistance to erythromycin.</title>
        <authorList>
            <person name="Medvedeva E.S."/>
            <person name="Baranova N.B."/>
            <person name="Siniagina M.N."/>
            <person name="Mouzykantov A."/>
            <person name="Chernova O.A."/>
            <person name="Chernov V.M."/>
        </authorList>
    </citation>
    <scope>NUCLEOTIDE SEQUENCE [LARGE SCALE GENOMIC DNA]</scope>
    <source>
        <strain evidence="11 12">PG8REry</strain>
    </source>
</reference>
<evidence type="ECO:0000313" key="11">
    <source>
        <dbReference type="EMBL" id="TRX99308.1"/>
    </source>
</evidence>
<dbReference type="PANTHER" id="PTHR11070:SF2">
    <property type="entry name" value="ATP-DEPENDENT DNA HELICASE SRS2"/>
    <property type="match status" value="1"/>
</dbReference>
<evidence type="ECO:0000256" key="7">
    <source>
        <dbReference type="ARBA" id="ARBA00034808"/>
    </source>
</evidence>
<feature type="domain" description="UvrD-like helicase ATP-binding" evidence="10">
    <location>
        <begin position="1"/>
        <end position="225"/>
    </location>
</feature>
<dbReference type="GO" id="GO:0043138">
    <property type="term" value="F:3'-5' DNA helicase activity"/>
    <property type="evidence" value="ECO:0007669"/>
    <property type="project" value="UniProtKB-EC"/>
</dbReference>
<dbReference type="GO" id="GO:0005524">
    <property type="term" value="F:ATP binding"/>
    <property type="evidence" value="ECO:0007669"/>
    <property type="project" value="UniProtKB-UniRule"/>
</dbReference>
<evidence type="ECO:0000256" key="1">
    <source>
        <dbReference type="ARBA" id="ARBA00022741"/>
    </source>
</evidence>
<dbReference type="InterPro" id="IPR014016">
    <property type="entry name" value="UvrD-like_ATP-bd"/>
</dbReference>
<dbReference type="OMA" id="EYNSAFR"/>
<evidence type="ECO:0000259" key="10">
    <source>
        <dbReference type="PROSITE" id="PS51198"/>
    </source>
</evidence>
<keyword evidence="2 9" id="KW-0378">Hydrolase</keyword>
<dbReference type="InterPro" id="IPR000212">
    <property type="entry name" value="DNA_helicase_UvrD/REP"/>
</dbReference>
<evidence type="ECO:0000256" key="2">
    <source>
        <dbReference type="ARBA" id="ARBA00022801"/>
    </source>
</evidence>
<evidence type="ECO:0000256" key="8">
    <source>
        <dbReference type="ARBA" id="ARBA00048988"/>
    </source>
</evidence>